<reference evidence="1 2" key="1">
    <citation type="submission" date="2021-06" db="EMBL/GenBank/DDBJ databases">
        <title>Caerostris extrusa draft genome.</title>
        <authorList>
            <person name="Kono N."/>
            <person name="Arakawa K."/>
        </authorList>
    </citation>
    <scope>NUCLEOTIDE SEQUENCE [LARGE SCALE GENOMIC DNA]</scope>
</reference>
<dbReference type="EMBL" id="BPLR01012356">
    <property type="protein sequence ID" value="GIY53381.1"/>
    <property type="molecule type" value="Genomic_DNA"/>
</dbReference>
<sequence length="94" mass="10264">MGMCSKCSCYWEHYSTSTSGGRVNPAAATWESRGSDLPHRSSGAVLHESAIVFDRLSVGTMADRKQTNQIRSHKAGRCGPVCSRPLPSKCPFFE</sequence>
<evidence type="ECO:0000313" key="1">
    <source>
        <dbReference type="EMBL" id="GIY53381.1"/>
    </source>
</evidence>
<protein>
    <submittedName>
        <fullName evidence="1">Uncharacterized protein</fullName>
    </submittedName>
</protein>
<evidence type="ECO:0000313" key="2">
    <source>
        <dbReference type="Proteomes" id="UP001054945"/>
    </source>
</evidence>
<accession>A0AAV4U6I0</accession>
<name>A0AAV4U6I0_CAEEX</name>
<comment type="caution">
    <text evidence="1">The sequence shown here is derived from an EMBL/GenBank/DDBJ whole genome shotgun (WGS) entry which is preliminary data.</text>
</comment>
<organism evidence="1 2">
    <name type="scientific">Caerostris extrusa</name>
    <name type="common">Bark spider</name>
    <name type="synonym">Caerostris bankana</name>
    <dbReference type="NCBI Taxonomy" id="172846"/>
    <lineage>
        <taxon>Eukaryota</taxon>
        <taxon>Metazoa</taxon>
        <taxon>Ecdysozoa</taxon>
        <taxon>Arthropoda</taxon>
        <taxon>Chelicerata</taxon>
        <taxon>Arachnida</taxon>
        <taxon>Araneae</taxon>
        <taxon>Araneomorphae</taxon>
        <taxon>Entelegynae</taxon>
        <taxon>Araneoidea</taxon>
        <taxon>Araneidae</taxon>
        <taxon>Caerostris</taxon>
    </lineage>
</organism>
<dbReference type="AlphaFoldDB" id="A0AAV4U6I0"/>
<gene>
    <name evidence="1" type="ORF">CEXT_513481</name>
</gene>
<keyword evidence="2" id="KW-1185">Reference proteome</keyword>
<proteinExistence type="predicted"/>
<dbReference type="Proteomes" id="UP001054945">
    <property type="component" value="Unassembled WGS sequence"/>
</dbReference>